<protein>
    <submittedName>
        <fullName evidence="1">Uncharacterized protein</fullName>
    </submittedName>
</protein>
<dbReference type="AlphaFoldDB" id="A0A0F9T4V2"/>
<evidence type="ECO:0000313" key="1">
    <source>
        <dbReference type="EMBL" id="KKN69872.1"/>
    </source>
</evidence>
<gene>
    <name evidence="1" type="ORF">LCGC14_0436960</name>
</gene>
<accession>A0A0F9T4V2</accession>
<dbReference type="EMBL" id="LAZR01000417">
    <property type="protein sequence ID" value="KKN69872.1"/>
    <property type="molecule type" value="Genomic_DNA"/>
</dbReference>
<proteinExistence type="predicted"/>
<name>A0A0F9T4V2_9ZZZZ</name>
<reference evidence="1" key="1">
    <citation type="journal article" date="2015" name="Nature">
        <title>Complex archaea that bridge the gap between prokaryotes and eukaryotes.</title>
        <authorList>
            <person name="Spang A."/>
            <person name="Saw J.H."/>
            <person name="Jorgensen S.L."/>
            <person name="Zaremba-Niedzwiedzka K."/>
            <person name="Martijn J."/>
            <person name="Lind A.E."/>
            <person name="van Eijk R."/>
            <person name="Schleper C."/>
            <person name="Guy L."/>
            <person name="Ettema T.J."/>
        </authorList>
    </citation>
    <scope>NUCLEOTIDE SEQUENCE</scope>
</reference>
<comment type="caution">
    <text evidence="1">The sequence shown here is derived from an EMBL/GenBank/DDBJ whole genome shotgun (WGS) entry which is preliminary data.</text>
</comment>
<sequence length="65" mass="7447">MPDETKSWDRSRKPERERCSVVVTTKITPVDEARLDAAGVTRKSLKRSGFVRDAISEKLDRLDDE</sequence>
<organism evidence="1">
    <name type="scientific">marine sediment metagenome</name>
    <dbReference type="NCBI Taxonomy" id="412755"/>
    <lineage>
        <taxon>unclassified sequences</taxon>
        <taxon>metagenomes</taxon>
        <taxon>ecological metagenomes</taxon>
    </lineage>
</organism>